<evidence type="ECO:0000256" key="7">
    <source>
        <dbReference type="ARBA" id="ARBA00022645"/>
    </source>
</evidence>
<keyword evidence="13" id="KW-0206">Cytoskeleton</keyword>
<evidence type="ECO:0000313" key="23">
    <source>
        <dbReference type="Proteomes" id="UP001557470"/>
    </source>
</evidence>
<dbReference type="GO" id="GO:0008237">
    <property type="term" value="F:metallopeptidase activity"/>
    <property type="evidence" value="ECO:0007669"/>
    <property type="project" value="UniProtKB-KW"/>
</dbReference>
<evidence type="ECO:0000259" key="21">
    <source>
        <dbReference type="PROSITE" id="PS52035"/>
    </source>
</evidence>
<feature type="region of interest" description="Disordered" evidence="20">
    <location>
        <begin position="38"/>
        <end position="79"/>
    </location>
</feature>
<dbReference type="PANTHER" id="PTHR12756">
    <property type="entry name" value="CYTOSOLIC CARBOXYPEPTIDASE"/>
    <property type="match status" value="1"/>
</dbReference>
<comment type="similarity">
    <text evidence="5 19">Belongs to the peptidase M14 family.</text>
</comment>
<keyword evidence="10" id="KW-0378">Hydrolase</keyword>
<evidence type="ECO:0000256" key="10">
    <source>
        <dbReference type="ARBA" id="ARBA00022801"/>
    </source>
</evidence>
<evidence type="ECO:0000256" key="2">
    <source>
        <dbReference type="ARBA" id="ARBA00004114"/>
    </source>
</evidence>
<reference evidence="22 23" key="1">
    <citation type="submission" date="2024-06" db="EMBL/GenBank/DDBJ databases">
        <authorList>
            <person name="Pan Q."/>
            <person name="Wen M."/>
            <person name="Jouanno E."/>
            <person name="Zahm M."/>
            <person name="Klopp C."/>
            <person name="Cabau C."/>
            <person name="Louis A."/>
            <person name="Berthelot C."/>
            <person name="Parey E."/>
            <person name="Roest Crollius H."/>
            <person name="Montfort J."/>
            <person name="Robinson-Rechavi M."/>
            <person name="Bouchez O."/>
            <person name="Lampietro C."/>
            <person name="Lopez Roques C."/>
            <person name="Donnadieu C."/>
            <person name="Postlethwait J."/>
            <person name="Bobe J."/>
            <person name="Verreycken H."/>
            <person name="Guiguen Y."/>
        </authorList>
    </citation>
    <scope>NUCLEOTIDE SEQUENCE [LARGE SCALE GENOMIC DNA]</scope>
    <source>
        <strain evidence="22">Up_M1</strain>
        <tissue evidence="22">Testis</tissue>
    </source>
</reference>
<dbReference type="CDD" id="cd06907">
    <property type="entry name" value="M14_AGBL2-3_like"/>
    <property type="match status" value="1"/>
</dbReference>
<dbReference type="Gene3D" id="3.40.630.10">
    <property type="entry name" value="Zn peptidases"/>
    <property type="match status" value="1"/>
</dbReference>
<comment type="catalytic activity">
    <reaction evidence="15">
        <text>(L-glutamyl)(n+1)-gamma-L-glutamyl-L-glutamyl-[protein] + H2O = (L-glutamyl)(n)-gamma-L-glutamyl-L-glutamyl-[protein] + L-glutamate</text>
        <dbReference type="Rhea" id="RHEA:60004"/>
        <dbReference type="Rhea" id="RHEA-COMP:15519"/>
        <dbReference type="Rhea" id="RHEA-COMP:15675"/>
        <dbReference type="ChEBI" id="CHEBI:15377"/>
        <dbReference type="ChEBI" id="CHEBI:29985"/>
        <dbReference type="ChEBI" id="CHEBI:143623"/>
    </reaction>
    <physiologicalReaction direction="left-to-right" evidence="15">
        <dbReference type="Rhea" id="RHEA:60005"/>
    </physiologicalReaction>
</comment>
<keyword evidence="7" id="KW-0121">Carboxypeptidase</keyword>
<feature type="compositionally biased region" description="Low complexity" evidence="20">
    <location>
        <begin position="651"/>
        <end position="667"/>
    </location>
</feature>
<dbReference type="Proteomes" id="UP001557470">
    <property type="component" value="Unassembled WGS sequence"/>
</dbReference>
<dbReference type="Gene3D" id="2.60.40.3120">
    <property type="match status" value="1"/>
</dbReference>
<evidence type="ECO:0000256" key="17">
    <source>
        <dbReference type="ARBA" id="ARBA00043071"/>
    </source>
</evidence>
<protein>
    <recommendedName>
        <fullName evidence="16">Cytosolic carboxypeptidase 2</fullName>
    </recommendedName>
    <alternativeName>
        <fullName evidence="18">ATP/GTP-binding protein-like 2</fullName>
    </alternativeName>
    <alternativeName>
        <fullName evidence="17">Protein deglutamylase CCP2</fullName>
    </alternativeName>
</protein>
<keyword evidence="9" id="KW-0479">Metal-binding</keyword>
<evidence type="ECO:0000256" key="4">
    <source>
        <dbReference type="ARBA" id="ARBA00004514"/>
    </source>
</evidence>
<dbReference type="GO" id="GO:0005814">
    <property type="term" value="C:centriole"/>
    <property type="evidence" value="ECO:0007669"/>
    <property type="project" value="UniProtKB-SubCell"/>
</dbReference>
<evidence type="ECO:0000256" key="20">
    <source>
        <dbReference type="SAM" id="MobiDB-lite"/>
    </source>
</evidence>
<dbReference type="GO" id="GO:0005829">
    <property type="term" value="C:cytosol"/>
    <property type="evidence" value="ECO:0007669"/>
    <property type="project" value="UniProtKB-SubCell"/>
</dbReference>
<proteinExistence type="inferred from homology"/>
<evidence type="ECO:0000256" key="14">
    <source>
        <dbReference type="ARBA" id="ARBA00023273"/>
    </source>
</evidence>
<evidence type="ECO:0000256" key="11">
    <source>
        <dbReference type="ARBA" id="ARBA00022833"/>
    </source>
</evidence>
<feature type="region of interest" description="Disordered" evidence="20">
    <location>
        <begin position="788"/>
        <end position="829"/>
    </location>
</feature>
<feature type="compositionally biased region" description="Polar residues" evidence="20">
    <location>
        <begin position="813"/>
        <end position="822"/>
    </location>
</feature>
<evidence type="ECO:0000256" key="3">
    <source>
        <dbReference type="ARBA" id="ARBA00004120"/>
    </source>
</evidence>
<evidence type="ECO:0000256" key="6">
    <source>
        <dbReference type="ARBA" id="ARBA00022490"/>
    </source>
</evidence>
<feature type="domain" description="Peptidase M14" evidence="21">
    <location>
        <begin position="339"/>
        <end position="610"/>
    </location>
</feature>
<name>A0ABD0WAX6_UMBPY</name>
<evidence type="ECO:0000256" key="5">
    <source>
        <dbReference type="ARBA" id="ARBA00005988"/>
    </source>
</evidence>
<comment type="caution">
    <text evidence="22">The sequence shown here is derived from an EMBL/GenBank/DDBJ whole genome shotgun (WGS) entry which is preliminary data.</text>
</comment>
<keyword evidence="12" id="KW-0482">Metalloprotease</keyword>
<dbReference type="EMBL" id="JAGEUA010000008">
    <property type="protein sequence ID" value="KAL0968425.1"/>
    <property type="molecule type" value="Genomic_DNA"/>
</dbReference>
<evidence type="ECO:0000256" key="15">
    <source>
        <dbReference type="ARBA" id="ARBA00029302"/>
    </source>
</evidence>
<dbReference type="InterPro" id="IPR040626">
    <property type="entry name" value="Pepdidase_M14_N"/>
</dbReference>
<evidence type="ECO:0000256" key="9">
    <source>
        <dbReference type="ARBA" id="ARBA00022723"/>
    </source>
</evidence>
<dbReference type="PANTHER" id="PTHR12756:SF41">
    <property type="entry name" value="CYTOSOLIC CARBOXYPEPTIDASE 2"/>
    <property type="match status" value="1"/>
</dbReference>
<dbReference type="InterPro" id="IPR000834">
    <property type="entry name" value="Peptidase_M14"/>
</dbReference>
<dbReference type="GO" id="GO:0004180">
    <property type="term" value="F:carboxypeptidase activity"/>
    <property type="evidence" value="ECO:0007669"/>
    <property type="project" value="UniProtKB-KW"/>
</dbReference>
<evidence type="ECO:0000256" key="19">
    <source>
        <dbReference type="PROSITE-ProRule" id="PRU01379"/>
    </source>
</evidence>
<feature type="compositionally biased region" description="Polar residues" evidence="20">
    <location>
        <begin position="1116"/>
        <end position="1131"/>
    </location>
</feature>
<dbReference type="InterPro" id="IPR050821">
    <property type="entry name" value="Cytosolic_carboxypeptidase"/>
</dbReference>
<dbReference type="SUPFAM" id="SSF53187">
    <property type="entry name" value="Zn-dependent exopeptidases"/>
    <property type="match status" value="1"/>
</dbReference>
<keyword evidence="11" id="KW-0862">Zinc</keyword>
<comment type="cofactor">
    <cofactor evidence="1">
        <name>Zn(2+)</name>
        <dbReference type="ChEBI" id="CHEBI:29105"/>
    </cofactor>
</comment>
<dbReference type="GO" id="GO:0006508">
    <property type="term" value="P:proteolysis"/>
    <property type="evidence" value="ECO:0007669"/>
    <property type="project" value="UniProtKB-KW"/>
</dbReference>
<keyword evidence="23" id="KW-1185">Reference proteome</keyword>
<feature type="compositionally biased region" description="Basic residues" evidence="20">
    <location>
        <begin position="682"/>
        <end position="699"/>
    </location>
</feature>
<evidence type="ECO:0000256" key="8">
    <source>
        <dbReference type="ARBA" id="ARBA00022670"/>
    </source>
</evidence>
<feature type="region of interest" description="Disordered" evidence="20">
    <location>
        <begin position="1008"/>
        <end position="1046"/>
    </location>
</feature>
<dbReference type="GO" id="GO:0046872">
    <property type="term" value="F:metal ion binding"/>
    <property type="evidence" value="ECO:0007669"/>
    <property type="project" value="UniProtKB-KW"/>
</dbReference>
<comment type="subcellular location">
    <subcellularLocation>
        <location evidence="3">Cytoplasm</location>
        <location evidence="3">Cytoskeleton</location>
        <location evidence="3">Cilium basal body</location>
    </subcellularLocation>
    <subcellularLocation>
        <location evidence="2">Cytoplasm</location>
        <location evidence="2">Cytoskeleton</location>
        <location evidence="2">Microtubule organizing center</location>
        <location evidence="2">Centrosome</location>
        <location evidence="2">Centriole</location>
    </subcellularLocation>
    <subcellularLocation>
        <location evidence="4">Cytoplasm</location>
        <location evidence="4">Cytosol</location>
    </subcellularLocation>
</comment>
<dbReference type="AlphaFoldDB" id="A0ABD0WAX6"/>
<organism evidence="22 23">
    <name type="scientific">Umbra pygmaea</name>
    <name type="common">Eastern mudminnow</name>
    <dbReference type="NCBI Taxonomy" id="75934"/>
    <lineage>
        <taxon>Eukaryota</taxon>
        <taxon>Metazoa</taxon>
        <taxon>Chordata</taxon>
        <taxon>Craniata</taxon>
        <taxon>Vertebrata</taxon>
        <taxon>Euteleostomi</taxon>
        <taxon>Actinopterygii</taxon>
        <taxon>Neopterygii</taxon>
        <taxon>Teleostei</taxon>
        <taxon>Protacanthopterygii</taxon>
        <taxon>Esociformes</taxon>
        <taxon>Umbridae</taxon>
        <taxon>Umbra</taxon>
    </lineage>
</organism>
<dbReference type="Pfam" id="PF00246">
    <property type="entry name" value="Peptidase_M14"/>
    <property type="match status" value="1"/>
</dbReference>
<evidence type="ECO:0000256" key="18">
    <source>
        <dbReference type="ARBA" id="ARBA00043107"/>
    </source>
</evidence>
<sequence length="1131" mass="128717">MCPTMKTDTKIMSSSEESYERFILHHLEHYGNFTDKLSSQKRDLHNPDSVHINNQSPDSNDFMEDEQQEPGRRSLSLQQGRSLRTRQLLVEFDGERAIPRLREPLDLFDIPSSTHFQWVRWPVECQVIKETIQHIDWDPPEPEPFYQATGHERVPMPVGEKGNVVYSIDLATKTSYFTCSRLGGSRGHIKKSTLHNDQSNLAFESRFESGNLQKAVQVGVHDYELTLRTDMYTNKHTQWFYFRVRNMKTGVTYRFTIVNLMKAGSLYSQGMKPLLYSERAAWEKGEGWRRTGSDIRYYRNQQHQTEQDNSTKNTKSLHSLTWTCQFPYDSDTCFLAHCYPYTYSHLQHYLSRLTADSPASAYCKLRVLCRSLAGNAVHVLTVTAPGGTCAERRARRAVVVTARVHPGESNSSWMMQGFLDFLLGESDDARLLRDTFVFKVVPMLNPDGVVVGNYRCSLAGRDLNRNYNTLLRDSFPCVWHTRNMIKRLIAEREVVLYCDFHGHSRKNNVFMYGCALNSDAKQRLRERIFPLMMSKNAADKFSFRSCKFRVQKSKEGTGRVVMWRLGIRNSYTMESTFGGSTLGKRKETHFTTRDLKSLGYYLCDTLLDFCDPDPTKTSHCLAELGSMLKQEVKERLGREVYSDGCDSVSISDIESSTSGSNSTESNGLPAHLMNRSNETEAKKKRLRSRKERNRMRKKRVSVDTKVLHRNVKNIDPVLPTNDMVEVSVREKIVAVVREKREKIPFVLSSQIVDSWIPHPTNRIGVLGHVTLCQEQSLEKSEYLKAAQRCNRARAHPTQPPIAEEPDDQKKRSNQLQFDSSQPLHPGAEPRPAHITAIQQRNPHLPVCSTNIRAHISRMQQQPTPFNPDHMTSGGMRGRLAVSLSQSQWRVTEFPSQGLQPCRSSNFYPDKSRHQQMCPERQGHAARVSISYYKQEALTFNSDALQAYLGSPERGAISGSDTAPELDLRRHPVPSENPLSQTGSAGNSFLPDLKHRHFKWKSHGRLFGDKTGAAGLEQVPSKREIPRGRESRHFSGGEGASAASGNKKQWLAKQNFQVEEIVILPQMSSTTNSQIDHPPLQRDRLQRLQKLSLARTSRFHSIGTGTEEGASLERTVSRPSGSAPPRSTAQFS</sequence>
<feature type="region of interest" description="Disordered" evidence="20">
    <location>
        <begin position="651"/>
        <end position="701"/>
    </location>
</feature>
<feature type="compositionally biased region" description="Basic and acidic residues" evidence="20">
    <location>
        <begin position="1019"/>
        <end position="1034"/>
    </location>
</feature>
<keyword evidence="8" id="KW-0645">Protease</keyword>
<dbReference type="Pfam" id="PF18027">
    <property type="entry name" value="Pepdidase_M14_N"/>
    <property type="match status" value="1"/>
</dbReference>
<feature type="region of interest" description="Disordered" evidence="20">
    <location>
        <begin position="954"/>
        <end position="989"/>
    </location>
</feature>
<evidence type="ECO:0000256" key="13">
    <source>
        <dbReference type="ARBA" id="ARBA00023212"/>
    </source>
</evidence>
<keyword evidence="6" id="KW-0963">Cytoplasm</keyword>
<feature type="compositionally biased region" description="Basic and acidic residues" evidence="20">
    <location>
        <begin position="38"/>
        <end position="48"/>
    </location>
</feature>
<feature type="compositionally biased region" description="Polar residues" evidence="20">
    <location>
        <begin position="976"/>
        <end position="986"/>
    </location>
</feature>
<feature type="active site" description="Proton donor/acceptor" evidence="19">
    <location>
        <position position="574"/>
    </location>
</feature>
<feature type="region of interest" description="Disordered" evidence="20">
    <location>
        <begin position="1095"/>
        <end position="1131"/>
    </location>
</feature>
<dbReference type="FunFam" id="3.40.630.10:FF:000011">
    <property type="entry name" value="cytosolic carboxypeptidase 2 isoform X1"/>
    <property type="match status" value="1"/>
</dbReference>
<dbReference type="PROSITE" id="PS52035">
    <property type="entry name" value="PEPTIDASE_M14"/>
    <property type="match status" value="1"/>
</dbReference>
<accession>A0ABD0WAX6</accession>
<evidence type="ECO:0000313" key="22">
    <source>
        <dbReference type="EMBL" id="KAL0968425.1"/>
    </source>
</evidence>
<evidence type="ECO:0000256" key="16">
    <source>
        <dbReference type="ARBA" id="ARBA00041046"/>
    </source>
</evidence>
<keyword evidence="14" id="KW-0966">Cell projection</keyword>
<evidence type="ECO:0000256" key="12">
    <source>
        <dbReference type="ARBA" id="ARBA00023049"/>
    </source>
</evidence>
<gene>
    <name evidence="22" type="ORF">UPYG_G00266690</name>
</gene>
<evidence type="ECO:0000256" key="1">
    <source>
        <dbReference type="ARBA" id="ARBA00001947"/>
    </source>
</evidence>